<dbReference type="Proteomes" id="UP000033935">
    <property type="component" value="Unassembled WGS sequence"/>
</dbReference>
<proteinExistence type="predicted"/>
<dbReference type="EMBL" id="LBWG01000012">
    <property type="protein sequence ID" value="KKR04116.1"/>
    <property type="molecule type" value="Genomic_DNA"/>
</dbReference>
<keyword evidence="1" id="KW-1133">Transmembrane helix</keyword>
<keyword evidence="1" id="KW-0812">Transmembrane</keyword>
<evidence type="ECO:0000256" key="1">
    <source>
        <dbReference type="SAM" id="Phobius"/>
    </source>
</evidence>
<keyword evidence="1" id="KW-0472">Membrane</keyword>
<protein>
    <recommendedName>
        <fullName evidence="4">Zinc ribbon domain-containing protein</fullName>
    </recommendedName>
</protein>
<gene>
    <name evidence="2" type="ORF">UT30_C0012G0027</name>
</gene>
<evidence type="ECO:0000313" key="3">
    <source>
        <dbReference type="Proteomes" id="UP000033935"/>
    </source>
</evidence>
<dbReference type="AlphaFoldDB" id="A0A0G0MUM4"/>
<name>A0A0G0MUM4_9BACT</name>
<reference evidence="2 3" key="1">
    <citation type="journal article" date="2015" name="Nature">
        <title>rRNA introns, odd ribosomes, and small enigmatic genomes across a large radiation of phyla.</title>
        <authorList>
            <person name="Brown C.T."/>
            <person name="Hug L.A."/>
            <person name="Thomas B.C."/>
            <person name="Sharon I."/>
            <person name="Castelle C.J."/>
            <person name="Singh A."/>
            <person name="Wilkins M.J."/>
            <person name="Williams K.H."/>
            <person name="Banfield J.F."/>
        </authorList>
    </citation>
    <scope>NUCLEOTIDE SEQUENCE [LARGE SCALE GENOMIC DNA]</scope>
</reference>
<evidence type="ECO:0000313" key="2">
    <source>
        <dbReference type="EMBL" id="KKR04116.1"/>
    </source>
</evidence>
<organism evidence="2 3">
    <name type="scientific">Candidatus Uhrbacteria bacterium GW2011_GWF2_39_13</name>
    <dbReference type="NCBI Taxonomy" id="1618995"/>
    <lineage>
        <taxon>Bacteria</taxon>
        <taxon>Candidatus Uhriibacteriota</taxon>
    </lineage>
</organism>
<feature type="transmembrane region" description="Helical" evidence="1">
    <location>
        <begin position="155"/>
        <end position="175"/>
    </location>
</feature>
<sequence length="177" mass="19723">MKKCPLCAEEIQDEAIRCKYCREDIGLNQVERGDHTKWKPIRDLLFSDSASWLIKHEDNKTLHVLYHKEAQKAGCGTSCCLGIFFLPLGIIYALLGGTNAISDTISINKESDGKFTIIGNPRRAMQAYNILSRDSVVRELLIENDVIKKARRAEWISIVVVIVSLIFIGAIFGLGGG</sequence>
<comment type="caution">
    <text evidence="2">The sequence shown here is derived from an EMBL/GenBank/DDBJ whole genome shotgun (WGS) entry which is preliminary data.</text>
</comment>
<evidence type="ECO:0008006" key="4">
    <source>
        <dbReference type="Google" id="ProtNLM"/>
    </source>
</evidence>
<accession>A0A0G0MUM4</accession>